<dbReference type="Proteomes" id="UP001595817">
    <property type="component" value="Unassembled WGS sequence"/>
</dbReference>
<organism evidence="5 6">
    <name type="scientific">Chungangia koreensis</name>
    <dbReference type="NCBI Taxonomy" id="752657"/>
    <lineage>
        <taxon>Bacteria</taxon>
        <taxon>Bacillati</taxon>
        <taxon>Bacillota</taxon>
        <taxon>Bacilli</taxon>
        <taxon>Lactobacillales</taxon>
        <taxon>Chungangia</taxon>
    </lineage>
</organism>
<sequence length="143" mass="16142">MNIWRGAAGVCINERGELLMVLQGKPHEEKKWSVPAGGLEAGETIEECCVREISEETGYIAEVGEKLFVKSLPGIEFAHVEVHYFFVKILGGEMKIQDPDELIHEIAWKSLDELQELDFAFPEDRDFLIELVEQQQPIGVSEA</sequence>
<feature type="domain" description="Nudix hydrolase" evidence="4">
    <location>
        <begin position="3"/>
        <end position="133"/>
    </location>
</feature>
<dbReference type="GO" id="GO:0016787">
    <property type="term" value="F:hydrolase activity"/>
    <property type="evidence" value="ECO:0007669"/>
    <property type="project" value="UniProtKB-KW"/>
</dbReference>
<evidence type="ECO:0000313" key="6">
    <source>
        <dbReference type="Proteomes" id="UP001595817"/>
    </source>
</evidence>
<name>A0ABV8X061_9LACT</name>
<proteinExistence type="inferred from homology"/>
<dbReference type="PANTHER" id="PTHR43046">
    <property type="entry name" value="GDP-MANNOSE MANNOSYL HYDROLASE"/>
    <property type="match status" value="1"/>
</dbReference>
<keyword evidence="2 3" id="KW-0378">Hydrolase</keyword>
<protein>
    <submittedName>
        <fullName evidence="5">NUDIX hydrolase</fullName>
    </submittedName>
</protein>
<dbReference type="Gene3D" id="3.90.79.10">
    <property type="entry name" value="Nucleoside Triphosphate Pyrophosphohydrolase"/>
    <property type="match status" value="1"/>
</dbReference>
<accession>A0ABV8X061</accession>
<dbReference type="EMBL" id="JBHSEC010000001">
    <property type="protein sequence ID" value="MFC4408906.1"/>
    <property type="molecule type" value="Genomic_DNA"/>
</dbReference>
<dbReference type="PANTHER" id="PTHR43046:SF2">
    <property type="entry name" value="8-OXO-DGTP DIPHOSPHATASE-RELATED"/>
    <property type="match status" value="1"/>
</dbReference>
<comment type="caution">
    <text evidence="5">The sequence shown here is derived from an EMBL/GenBank/DDBJ whole genome shotgun (WGS) entry which is preliminary data.</text>
</comment>
<evidence type="ECO:0000313" key="5">
    <source>
        <dbReference type="EMBL" id="MFC4408906.1"/>
    </source>
</evidence>
<comment type="cofactor">
    <cofactor evidence="1">
        <name>Mg(2+)</name>
        <dbReference type="ChEBI" id="CHEBI:18420"/>
    </cofactor>
</comment>
<dbReference type="SUPFAM" id="SSF55811">
    <property type="entry name" value="Nudix"/>
    <property type="match status" value="1"/>
</dbReference>
<dbReference type="PRINTS" id="PR00502">
    <property type="entry name" value="NUDIXFAMILY"/>
</dbReference>
<dbReference type="InterPro" id="IPR000086">
    <property type="entry name" value="NUDIX_hydrolase_dom"/>
</dbReference>
<dbReference type="InterPro" id="IPR015797">
    <property type="entry name" value="NUDIX_hydrolase-like_dom_sf"/>
</dbReference>
<evidence type="ECO:0000256" key="2">
    <source>
        <dbReference type="ARBA" id="ARBA00022801"/>
    </source>
</evidence>
<dbReference type="PROSITE" id="PS00893">
    <property type="entry name" value="NUDIX_BOX"/>
    <property type="match status" value="1"/>
</dbReference>
<reference evidence="6" key="1">
    <citation type="journal article" date="2019" name="Int. J. Syst. Evol. Microbiol.">
        <title>The Global Catalogue of Microorganisms (GCM) 10K type strain sequencing project: providing services to taxonomists for standard genome sequencing and annotation.</title>
        <authorList>
            <consortium name="The Broad Institute Genomics Platform"/>
            <consortium name="The Broad Institute Genome Sequencing Center for Infectious Disease"/>
            <person name="Wu L."/>
            <person name="Ma J."/>
        </authorList>
    </citation>
    <scope>NUCLEOTIDE SEQUENCE [LARGE SCALE GENOMIC DNA]</scope>
    <source>
        <strain evidence="6">CCUG 59778</strain>
    </source>
</reference>
<dbReference type="Pfam" id="PF00293">
    <property type="entry name" value="NUDIX"/>
    <property type="match status" value="1"/>
</dbReference>
<dbReference type="InterPro" id="IPR020084">
    <property type="entry name" value="NUDIX_hydrolase_CS"/>
</dbReference>
<evidence type="ECO:0000256" key="3">
    <source>
        <dbReference type="RuleBase" id="RU003476"/>
    </source>
</evidence>
<evidence type="ECO:0000259" key="4">
    <source>
        <dbReference type="PROSITE" id="PS51462"/>
    </source>
</evidence>
<gene>
    <name evidence="5" type="ORF">ACFOZY_00510</name>
</gene>
<dbReference type="RefSeq" id="WP_378151099.1">
    <property type="nucleotide sequence ID" value="NZ_JBHSEC010000001.1"/>
</dbReference>
<dbReference type="InterPro" id="IPR020476">
    <property type="entry name" value="Nudix_hydrolase"/>
</dbReference>
<evidence type="ECO:0000256" key="1">
    <source>
        <dbReference type="ARBA" id="ARBA00001946"/>
    </source>
</evidence>
<dbReference type="PROSITE" id="PS51462">
    <property type="entry name" value="NUDIX"/>
    <property type="match status" value="1"/>
</dbReference>
<keyword evidence="6" id="KW-1185">Reference proteome</keyword>
<dbReference type="CDD" id="cd02883">
    <property type="entry name" value="NUDIX_Hydrolase"/>
    <property type="match status" value="1"/>
</dbReference>
<comment type="similarity">
    <text evidence="3">Belongs to the Nudix hydrolase family.</text>
</comment>